<evidence type="ECO:0000259" key="4">
    <source>
        <dbReference type="Pfam" id="PF16561"/>
    </source>
</evidence>
<dbReference type="Proteomes" id="UP001162131">
    <property type="component" value="Unassembled WGS sequence"/>
</dbReference>
<dbReference type="Gene3D" id="3.20.20.80">
    <property type="entry name" value="Glycosidases"/>
    <property type="match status" value="2"/>
</dbReference>
<dbReference type="Pfam" id="PF16561">
    <property type="entry name" value="AMPK1_CBM"/>
    <property type="match status" value="1"/>
</dbReference>
<dbReference type="SUPFAM" id="SSF81296">
    <property type="entry name" value="E set domains"/>
    <property type="match status" value="1"/>
</dbReference>
<evidence type="ECO:0000259" key="3">
    <source>
        <dbReference type="Pfam" id="PF14702"/>
    </source>
</evidence>
<keyword evidence="6" id="KW-1185">Reference proteome</keyword>
<feature type="domain" description="Glycogen debranching enzyme C-terminal" evidence="1">
    <location>
        <begin position="1137"/>
        <end position="1577"/>
    </location>
</feature>
<dbReference type="InterPro" id="IPR014756">
    <property type="entry name" value="Ig_E-set"/>
</dbReference>
<dbReference type="InterPro" id="IPR032788">
    <property type="entry name" value="AGL_central"/>
</dbReference>
<dbReference type="Gene3D" id="1.50.10.10">
    <property type="match status" value="1"/>
</dbReference>
<dbReference type="InterPro" id="IPR032790">
    <property type="entry name" value="GDE_C"/>
</dbReference>
<accession>A0AAU9J6J9</accession>
<evidence type="ECO:0000259" key="2">
    <source>
        <dbReference type="Pfam" id="PF14701"/>
    </source>
</evidence>
<gene>
    <name evidence="5" type="ORF">BSTOLATCC_MIC18589</name>
</gene>
<dbReference type="Pfam" id="PF14701">
    <property type="entry name" value="hDGE_amylase"/>
    <property type="match status" value="1"/>
</dbReference>
<feature type="domain" description="Glycogen debranching enzyme glucanotransferase" evidence="2">
    <location>
        <begin position="122"/>
        <end position="539"/>
    </location>
</feature>
<sequence length="1583" mass="179900">MVKKVICKLDGNDGSFPQPSKSSFIYRVEPGTTVSFQIEAGSVVNTENTVLILDIHRGTNPETQATPGSFSPLGHWICDVTFSTPGNYNIFIEYTDKVSKEKLQGSVNYLIVDPEIKIGGKVIPINGICMQSVLSRSLGPINRWFEVLKHQNGLGYNLFHLTPIQELGPSQSLYSINDPNKLNPELFPGLETEEAKTQALQNVLAQLESEGVGCIQDVVLNHSADGCPFLEEHPNATYNLKNCTYLTVAYELDKALCEFSTSLWKRCVKNYGNRNRIENERDLSNIIRILRVELLPSLRLQEYFQINTEKAYEDFKNNETHKTLDINLAQELLSKGTEYFMKKYAVIGEGEGRFLTTINGELVWRAFNTLKMNRDTILSEAKKLINGINSYLLGRYERHQGEIISNIEGDIRYHKIEQNNVEITPANPLVKPYFYQLRSGDVALFNGFIIGYNEVLKDFADKEGWQYFRRNVVIWSDCIKLRYGSSRDDCPELWDRMENYVTNIARIFKGIRLDNAHSTPLHVSEYLLSKARLANPNLFVIAELFTSDQNTDSLFVRRLGINCLIREAMMANNPRTLGRLVYEHGNGEIASLGSLEETDLNNSSLLGIQHESGATKLIAWPVPAIFYDCTHDNETPAQKRTAQDALPNAAMVALCNCAISSTRGYDELIPKQLSVVTERRLYKLPVIEEQKVNEIKVFEAENEEYIKVFVEYTRGEPAREIFIKGEWDGWANPIHLEKSGENNMWKSALLFPKTYAGREFNYKYIVDGVWLHDPKFRFSGTGAYTNNILSVNPQAISPGNSENLCPAKKYLNLLHTYLAENGYNELYVHQCTEDMAMVIRQNPKTLESYVLVSRSAHYNSNEAIAFNGLKLPGLLDRVEFIATLAMKNTRFEEHHDFVNGLAGNLEFTTNLAQFCNVSRDITENVDVLNFFRIPQAFIAIVKTKLNAETLEGIEKGYEILASFNNCKRVFEGLSLQQVNHILWRCSQEELDASGGKRDVYGIPGYKAFSYAGLGGLVVEFLPLTIGNRLGHEIFNNLRQGSWLIDYNVSRLQQYELPARLQQFIHDHFGKIKSLPRGVIPKHFVKTVFLLFRNIKLYVLRDLFKGSKLFNDSDDSLVDYLGVAVSQFWGRVPSARSHIGADSLSAGLPHFSLGFMRCWGRDTFISLRGLLLCTGIWQEARETIITYASVMQNGLIPNLLDSGNNSRYNARDATWFFMQAIQDYIKMSPEGPAILQEMVKLRFKNGEIDHSDTPPIQLAEIVHIILQAHARGIEFRERNAGTRIDAHMRDEGFNIKISFDPHTGFIYGGNRWNCGTWMDKMGSSPKAGNKGVPATPRDGAAIEIVALLYSSIDFFAKLFEEGKFPYQGVTLADHTNLSYHEWKTKIEQSFENYFFIPEDGNSPQVNRKHLGIPGIYKDTLRSSLDYTDYQLRPNQCIAMAVASKLFNPEHAAFALNQITKYLMPGVGRGQVGIRTLNEEDRDYKPFYDNSNDSNDYSIAQGFSYHNGPEWVWPVGYYLRALLTFDPSKKDFVMKCLKEHRTYIENSAWMSICELTDRGGKENKFSSMAQAWSVSTLIEVLYELR</sequence>
<evidence type="ECO:0000313" key="5">
    <source>
        <dbReference type="EMBL" id="CAG9317337.1"/>
    </source>
</evidence>
<dbReference type="EMBL" id="CAJZBQ010000018">
    <property type="protein sequence ID" value="CAG9317337.1"/>
    <property type="molecule type" value="Genomic_DNA"/>
</dbReference>
<dbReference type="PANTHER" id="PTHR10569:SF2">
    <property type="entry name" value="GLYCOGEN DEBRANCHING ENZYME"/>
    <property type="match status" value="1"/>
</dbReference>
<dbReference type="CDD" id="cd02859">
    <property type="entry name" value="E_set_AMPKbeta_like_N"/>
    <property type="match status" value="1"/>
</dbReference>
<dbReference type="InterPro" id="IPR017853">
    <property type="entry name" value="GH"/>
</dbReference>
<dbReference type="InterPro" id="IPR008928">
    <property type="entry name" value="6-hairpin_glycosidase_sf"/>
</dbReference>
<dbReference type="SUPFAM" id="SSF51445">
    <property type="entry name" value="(Trans)glycosidases"/>
    <property type="match status" value="1"/>
</dbReference>
<comment type="caution">
    <text evidence="5">The sequence shown here is derived from an EMBL/GenBank/DDBJ whole genome shotgun (WGS) entry which is preliminary data.</text>
</comment>
<name>A0AAU9J6J9_9CILI</name>
<organism evidence="5 6">
    <name type="scientific">Blepharisma stoltei</name>
    <dbReference type="NCBI Taxonomy" id="1481888"/>
    <lineage>
        <taxon>Eukaryota</taxon>
        <taxon>Sar</taxon>
        <taxon>Alveolata</taxon>
        <taxon>Ciliophora</taxon>
        <taxon>Postciliodesmatophora</taxon>
        <taxon>Heterotrichea</taxon>
        <taxon>Heterotrichida</taxon>
        <taxon>Blepharismidae</taxon>
        <taxon>Blepharisma</taxon>
    </lineage>
</organism>
<evidence type="ECO:0000259" key="1">
    <source>
        <dbReference type="Pfam" id="PF06202"/>
    </source>
</evidence>
<dbReference type="GO" id="GO:0005980">
    <property type="term" value="P:glycogen catabolic process"/>
    <property type="evidence" value="ECO:0007669"/>
    <property type="project" value="InterPro"/>
</dbReference>
<dbReference type="SUPFAM" id="SSF48208">
    <property type="entry name" value="Six-hairpin glycosidases"/>
    <property type="match status" value="1"/>
</dbReference>
<dbReference type="Pfam" id="PF14702">
    <property type="entry name" value="hGDE_central"/>
    <property type="match status" value="1"/>
</dbReference>
<dbReference type="PANTHER" id="PTHR10569">
    <property type="entry name" value="GLYCOGEN DEBRANCHING ENZYME"/>
    <property type="match status" value="1"/>
</dbReference>
<dbReference type="GO" id="GO:0004134">
    <property type="term" value="F:4-alpha-glucanotransferase activity"/>
    <property type="evidence" value="ECO:0007669"/>
    <property type="project" value="InterPro"/>
</dbReference>
<dbReference type="InterPro" id="IPR012341">
    <property type="entry name" value="6hp_glycosidase-like_sf"/>
</dbReference>
<dbReference type="GO" id="GO:0004135">
    <property type="term" value="F:amylo-alpha-1,6-glucosidase activity"/>
    <property type="evidence" value="ECO:0007669"/>
    <property type="project" value="InterPro"/>
</dbReference>
<dbReference type="InterPro" id="IPR010401">
    <property type="entry name" value="AGL/Gdb1"/>
</dbReference>
<feature type="domain" description="AMP-activated protein kinase glycogen-binding" evidence="4">
    <location>
        <begin position="717"/>
        <end position="794"/>
    </location>
</feature>
<dbReference type="InterPro" id="IPR013783">
    <property type="entry name" value="Ig-like_fold"/>
</dbReference>
<dbReference type="InterPro" id="IPR032640">
    <property type="entry name" value="AMPK1_CBM"/>
</dbReference>
<protein>
    <recommendedName>
        <fullName evidence="7">4-alpha-glucanotransferase</fullName>
    </recommendedName>
</protein>
<evidence type="ECO:0008006" key="7">
    <source>
        <dbReference type="Google" id="ProtNLM"/>
    </source>
</evidence>
<reference evidence="5" key="1">
    <citation type="submission" date="2021-09" db="EMBL/GenBank/DDBJ databases">
        <authorList>
            <consortium name="AG Swart"/>
            <person name="Singh M."/>
            <person name="Singh A."/>
            <person name="Seah K."/>
            <person name="Emmerich C."/>
        </authorList>
    </citation>
    <scope>NUCLEOTIDE SEQUENCE</scope>
    <source>
        <strain evidence="5">ATCC30299</strain>
    </source>
</reference>
<dbReference type="Gene3D" id="2.60.40.10">
    <property type="entry name" value="Immunoglobulins"/>
    <property type="match status" value="1"/>
</dbReference>
<dbReference type="Pfam" id="PF06202">
    <property type="entry name" value="GDE_C"/>
    <property type="match status" value="1"/>
</dbReference>
<proteinExistence type="predicted"/>
<feature type="domain" description="Glycogen debranching enzyme central" evidence="3">
    <location>
        <begin position="804"/>
        <end position="1051"/>
    </location>
</feature>
<dbReference type="InterPro" id="IPR032792">
    <property type="entry name" value="AGL_glucanoTrfase"/>
</dbReference>
<evidence type="ECO:0000313" key="6">
    <source>
        <dbReference type="Proteomes" id="UP001162131"/>
    </source>
</evidence>